<feature type="transmembrane region" description="Helical" evidence="1">
    <location>
        <begin position="268"/>
        <end position="288"/>
    </location>
</feature>
<feature type="transmembrane region" description="Helical" evidence="1">
    <location>
        <begin position="143"/>
        <end position="167"/>
    </location>
</feature>
<feature type="transmembrane region" description="Helical" evidence="1">
    <location>
        <begin position="12"/>
        <end position="30"/>
    </location>
</feature>
<feature type="transmembrane region" description="Helical" evidence="1">
    <location>
        <begin position="237"/>
        <end position="256"/>
    </location>
</feature>
<sequence length="534" mass="62649">MKVLFKNAFMKYPLSLFVYALFCLFLLSFVDEKTFFLSSRFTTITLVHFFTFMMAFTLFLETFVSKYYPQKNKKIEIFITILISIVVYFLLFDGIYTEKGMNFREYKIALYDNFFIANGLIFTLIFAFLAVSIKESYEIFSTLVMRFLFVLSLYLLCLILLGILLAGSHFLLSIDSWRGFNYLAIIFGFIAGVAFLGMQERISYSKALKIVLLIFDIFAFSYIILLLLYFIAPIRSFDSIVHIVMWFGFFVLNLAFVNRGIRGQNKIFSFYAIVALLLSIIALWAIFLRLSEYSFTPSRIFVLTLSFYIFCASLLYFTKRGLFFSLILASILALLSSNISLPLSLRVQSKIFKELSFNLSNEENFIKAYGKLEKESFNTALRRCEDVADFLNSYRGIRDRVHCKVGINKSETKEFKTYFKSHFLHKRSEIVKFDDYEMIDLDVHQRQSYGAYTFKLQEKSLLMGYENTLVVKIPLKDLLREETKTYKTKEMLISIKPTYINLKYDYSDNIKEIDDFNAFVFIKHINKAKKKEQK</sequence>
<accession>A0A2W6MWI0</accession>
<protein>
    <recommendedName>
        <fullName evidence="4">DUF4153 domain-containing protein</fullName>
    </recommendedName>
</protein>
<comment type="caution">
    <text evidence="2">The sequence shown here is derived from an EMBL/GenBank/DDBJ whole genome shotgun (WGS) entry which is preliminary data.</text>
</comment>
<organism evidence="2 3">
    <name type="scientific">Helicobacter valdiviensis</name>
    <dbReference type="NCBI Taxonomy" id="1458358"/>
    <lineage>
        <taxon>Bacteria</taxon>
        <taxon>Pseudomonadati</taxon>
        <taxon>Campylobacterota</taxon>
        <taxon>Epsilonproteobacteria</taxon>
        <taxon>Campylobacterales</taxon>
        <taxon>Helicobacteraceae</taxon>
        <taxon>Helicobacter</taxon>
    </lineage>
</organism>
<keyword evidence="1" id="KW-1133">Transmembrane helix</keyword>
<evidence type="ECO:0008006" key="4">
    <source>
        <dbReference type="Google" id="ProtNLM"/>
    </source>
</evidence>
<dbReference type="Proteomes" id="UP000249746">
    <property type="component" value="Unassembled WGS sequence"/>
</dbReference>
<feature type="transmembrane region" description="Helical" evidence="1">
    <location>
        <begin position="210"/>
        <end position="231"/>
    </location>
</feature>
<feature type="transmembrane region" description="Helical" evidence="1">
    <location>
        <begin position="75"/>
        <end position="96"/>
    </location>
</feature>
<name>A0A2W6MWI0_9HELI</name>
<dbReference type="AlphaFoldDB" id="A0A2W6MWI0"/>
<keyword evidence="1" id="KW-0472">Membrane</keyword>
<dbReference type="EMBL" id="NBIU01000003">
    <property type="protein sequence ID" value="PZT48854.1"/>
    <property type="molecule type" value="Genomic_DNA"/>
</dbReference>
<keyword evidence="3" id="KW-1185">Reference proteome</keyword>
<dbReference type="OrthoDB" id="9819714at2"/>
<feature type="transmembrane region" description="Helical" evidence="1">
    <location>
        <begin position="179"/>
        <end position="198"/>
    </location>
</feature>
<feature type="transmembrane region" description="Helical" evidence="1">
    <location>
        <begin position="324"/>
        <end position="345"/>
    </location>
</feature>
<dbReference type="RefSeq" id="WP_111229162.1">
    <property type="nucleotide sequence ID" value="NZ_NBIU01000003.1"/>
</dbReference>
<evidence type="ECO:0000256" key="1">
    <source>
        <dbReference type="SAM" id="Phobius"/>
    </source>
</evidence>
<gene>
    <name evidence="2" type="ORF">B6S12_02075</name>
</gene>
<evidence type="ECO:0000313" key="2">
    <source>
        <dbReference type="EMBL" id="PZT48854.1"/>
    </source>
</evidence>
<proteinExistence type="predicted"/>
<feature type="transmembrane region" description="Helical" evidence="1">
    <location>
        <begin position="108"/>
        <end position="131"/>
    </location>
</feature>
<reference evidence="2 3" key="1">
    <citation type="submission" date="2017-03" db="EMBL/GenBank/DDBJ databases">
        <title>Genomic and clinical evidence uncovers the enterohepatic species Helicobacter valdiviensis as a potential human intestinal pathogen.</title>
        <authorList>
            <person name="Fresia P."/>
            <person name="Jara R."/>
            <person name="Sierra R."/>
            <person name="Ferres I."/>
            <person name="Greif G."/>
            <person name="Iraola G."/>
            <person name="Collado L."/>
        </authorList>
    </citation>
    <scope>NUCLEOTIDE SEQUENCE [LARGE SCALE GENOMIC DNA]</scope>
    <source>
        <strain evidence="2 3">WBE14</strain>
    </source>
</reference>
<feature type="transmembrane region" description="Helical" evidence="1">
    <location>
        <begin position="300"/>
        <end position="317"/>
    </location>
</feature>
<keyword evidence="1" id="KW-0812">Transmembrane</keyword>
<feature type="transmembrane region" description="Helical" evidence="1">
    <location>
        <begin position="42"/>
        <end position="63"/>
    </location>
</feature>
<evidence type="ECO:0000313" key="3">
    <source>
        <dbReference type="Proteomes" id="UP000249746"/>
    </source>
</evidence>